<dbReference type="PROSITE" id="PS00018">
    <property type="entry name" value="EF_HAND_1"/>
    <property type="match status" value="1"/>
</dbReference>
<comment type="caution">
    <text evidence="7">The sequence shown here is derived from an EMBL/GenBank/DDBJ whole genome shotgun (WGS) entry which is preliminary data.</text>
</comment>
<keyword evidence="3" id="KW-0677">Repeat</keyword>
<dbReference type="InterPro" id="IPR018247">
    <property type="entry name" value="EF_Hand_1_Ca_BS"/>
</dbReference>
<keyword evidence="1" id="KW-0963">Cytoplasm</keyword>
<name>A0A5N4CH49_CAMDR</name>
<protein>
    <submittedName>
        <fullName evidence="7">Programmed cell death protein 6</fullName>
    </submittedName>
</protein>
<organism evidence="7 8">
    <name type="scientific">Camelus dromedarius</name>
    <name type="common">Dromedary</name>
    <name type="synonym">Arabian camel</name>
    <dbReference type="NCBI Taxonomy" id="9838"/>
    <lineage>
        <taxon>Eukaryota</taxon>
        <taxon>Metazoa</taxon>
        <taxon>Chordata</taxon>
        <taxon>Craniata</taxon>
        <taxon>Vertebrata</taxon>
        <taxon>Euteleostomi</taxon>
        <taxon>Mammalia</taxon>
        <taxon>Eutheria</taxon>
        <taxon>Laurasiatheria</taxon>
        <taxon>Artiodactyla</taxon>
        <taxon>Tylopoda</taxon>
        <taxon>Camelidae</taxon>
        <taxon>Camelus</taxon>
    </lineage>
</organism>
<dbReference type="SUPFAM" id="SSF47473">
    <property type="entry name" value="EF-hand"/>
    <property type="match status" value="1"/>
</dbReference>
<dbReference type="GO" id="GO:0005509">
    <property type="term" value="F:calcium ion binding"/>
    <property type="evidence" value="ECO:0007669"/>
    <property type="project" value="InterPro"/>
</dbReference>
<sequence>MVLQKGAVDYSLCSGVGHWVLLEGCETRVSAQPALAQATYLYRPGPGPPCHGRSAAGQSFLWNVFQGVDKDRSGVISDNELQQALSNGTWTPFKPVTVRSIISIDFTGVWKYIADWQLVFRGYDRHNSGMIDRNELKQAPSGFGYRLSDQFHDLVIHNWIRATGGSSPPALSLECRLFPHSHSESNFQGRSLEEGWRGSTQIFNLQEHRCTVLLFAENPREARTRTVF</sequence>
<dbReference type="GO" id="GO:0012507">
    <property type="term" value="C:ER to Golgi transport vesicle membrane"/>
    <property type="evidence" value="ECO:0007669"/>
    <property type="project" value="UniProtKB-SubCell"/>
</dbReference>
<dbReference type="PANTHER" id="PTHR46212">
    <property type="entry name" value="PEFLIN"/>
    <property type="match status" value="1"/>
</dbReference>
<evidence type="ECO:0000256" key="4">
    <source>
        <dbReference type="ARBA" id="ARBA00022837"/>
    </source>
</evidence>
<evidence type="ECO:0000256" key="5">
    <source>
        <dbReference type="ARBA" id="ARBA00049643"/>
    </source>
</evidence>
<evidence type="ECO:0000259" key="6">
    <source>
        <dbReference type="PROSITE" id="PS50222"/>
    </source>
</evidence>
<keyword evidence="4" id="KW-0106">Calcium</keyword>
<accession>A0A5N4CH49</accession>
<dbReference type="AlphaFoldDB" id="A0A5N4CH49"/>
<dbReference type="PANTHER" id="PTHR46212:SF9">
    <property type="entry name" value="PROGRAMMED CELL DEATH PROTEIN 6"/>
    <property type="match status" value="1"/>
</dbReference>
<dbReference type="PROSITE" id="PS50222">
    <property type="entry name" value="EF_HAND_2"/>
    <property type="match status" value="2"/>
</dbReference>
<evidence type="ECO:0000256" key="3">
    <source>
        <dbReference type="ARBA" id="ARBA00022737"/>
    </source>
</evidence>
<dbReference type="EMBL" id="JWIN03000025">
    <property type="protein sequence ID" value="KAB1258241.1"/>
    <property type="molecule type" value="Genomic_DNA"/>
</dbReference>
<dbReference type="InterPro" id="IPR051426">
    <property type="entry name" value="Peflin/Sorcin_CaBP"/>
</dbReference>
<dbReference type="GO" id="GO:0048306">
    <property type="term" value="F:calcium-dependent protein binding"/>
    <property type="evidence" value="ECO:0007669"/>
    <property type="project" value="UniProtKB-ARBA"/>
</dbReference>
<comment type="subcellular location">
    <subcellularLocation>
        <location evidence="5">Cytoplasmic vesicle</location>
        <location evidence="5">COPII-coated vesicle membrane</location>
    </subcellularLocation>
</comment>
<keyword evidence="8" id="KW-1185">Reference proteome</keyword>
<evidence type="ECO:0000313" key="8">
    <source>
        <dbReference type="Proteomes" id="UP000299084"/>
    </source>
</evidence>
<reference evidence="7 8" key="1">
    <citation type="journal article" date="2019" name="Mol. Ecol. Resour.">
        <title>Improving Illumina assemblies with Hi-C and long reads: an example with the North African dromedary.</title>
        <authorList>
            <person name="Elbers J.P."/>
            <person name="Rogers M.F."/>
            <person name="Perelman P.L."/>
            <person name="Proskuryakova A.A."/>
            <person name="Serdyukova N.A."/>
            <person name="Johnson W.E."/>
            <person name="Horin P."/>
            <person name="Corander J."/>
            <person name="Murphy D."/>
            <person name="Burger P.A."/>
        </authorList>
    </citation>
    <scope>NUCLEOTIDE SEQUENCE [LARGE SCALE GENOMIC DNA]</scope>
    <source>
        <strain evidence="7">Drom800</strain>
        <tissue evidence="7">Blood</tissue>
    </source>
</reference>
<keyword evidence="2" id="KW-0479">Metal-binding</keyword>
<evidence type="ECO:0000256" key="1">
    <source>
        <dbReference type="ARBA" id="ARBA00022490"/>
    </source>
</evidence>
<dbReference type="InterPro" id="IPR002048">
    <property type="entry name" value="EF_hand_dom"/>
</dbReference>
<dbReference type="Pfam" id="PF13202">
    <property type="entry name" value="EF-hand_5"/>
    <property type="match status" value="1"/>
</dbReference>
<dbReference type="Gene3D" id="1.10.238.10">
    <property type="entry name" value="EF-hand"/>
    <property type="match status" value="1"/>
</dbReference>
<evidence type="ECO:0000256" key="2">
    <source>
        <dbReference type="ARBA" id="ARBA00022723"/>
    </source>
</evidence>
<proteinExistence type="predicted"/>
<gene>
    <name evidence="7" type="ORF">Cadr_000022707</name>
</gene>
<dbReference type="InterPro" id="IPR011992">
    <property type="entry name" value="EF-hand-dom_pair"/>
</dbReference>
<evidence type="ECO:0000313" key="7">
    <source>
        <dbReference type="EMBL" id="KAB1258241.1"/>
    </source>
</evidence>
<feature type="domain" description="EF-hand" evidence="6">
    <location>
        <begin position="56"/>
        <end position="91"/>
    </location>
</feature>
<feature type="domain" description="EF-hand" evidence="6">
    <location>
        <begin position="111"/>
        <end position="146"/>
    </location>
</feature>
<dbReference type="Proteomes" id="UP000299084">
    <property type="component" value="Unassembled WGS sequence"/>
</dbReference>